<dbReference type="EMBL" id="JAIVGD010000001">
    <property type="protein sequence ID" value="KAH0780555.1"/>
    <property type="molecule type" value="Genomic_DNA"/>
</dbReference>
<dbReference type="Proteomes" id="UP000826656">
    <property type="component" value="Unassembled WGS sequence"/>
</dbReference>
<protein>
    <submittedName>
        <fullName evidence="1">Uncharacterized protein</fullName>
    </submittedName>
</protein>
<accession>A0ABQ7WKQ2</accession>
<organism evidence="1 2">
    <name type="scientific">Solanum tuberosum</name>
    <name type="common">Potato</name>
    <dbReference type="NCBI Taxonomy" id="4113"/>
    <lineage>
        <taxon>Eukaryota</taxon>
        <taxon>Viridiplantae</taxon>
        <taxon>Streptophyta</taxon>
        <taxon>Embryophyta</taxon>
        <taxon>Tracheophyta</taxon>
        <taxon>Spermatophyta</taxon>
        <taxon>Magnoliopsida</taxon>
        <taxon>eudicotyledons</taxon>
        <taxon>Gunneridae</taxon>
        <taxon>Pentapetalae</taxon>
        <taxon>asterids</taxon>
        <taxon>lamiids</taxon>
        <taxon>Solanales</taxon>
        <taxon>Solanaceae</taxon>
        <taxon>Solanoideae</taxon>
        <taxon>Solaneae</taxon>
        <taxon>Solanum</taxon>
    </lineage>
</organism>
<keyword evidence="2" id="KW-1185">Reference proteome</keyword>
<name>A0ABQ7WKQ2_SOLTU</name>
<proteinExistence type="predicted"/>
<evidence type="ECO:0000313" key="2">
    <source>
        <dbReference type="Proteomes" id="UP000826656"/>
    </source>
</evidence>
<comment type="caution">
    <text evidence="1">The sequence shown here is derived from an EMBL/GenBank/DDBJ whole genome shotgun (WGS) entry which is preliminary data.</text>
</comment>
<reference evidence="1 2" key="1">
    <citation type="journal article" date="2021" name="bioRxiv">
        <title>Chromosome-scale and haplotype-resolved genome assembly of a tetraploid potato cultivar.</title>
        <authorList>
            <person name="Sun H."/>
            <person name="Jiao W.-B."/>
            <person name="Krause K."/>
            <person name="Campoy J.A."/>
            <person name="Goel M."/>
            <person name="Folz-Donahue K."/>
            <person name="Kukat C."/>
            <person name="Huettel B."/>
            <person name="Schneeberger K."/>
        </authorList>
    </citation>
    <scope>NUCLEOTIDE SEQUENCE [LARGE SCALE GENOMIC DNA]</scope>
    <source>
        <strain evidence="1">SolTubOtavaFocal</strain>
        <tissue evidence="1">Leaves</tissue>
    </source>
</reference>
<evidence type="ECO:0000313" key="1">
    <source>
        <dbReference type="EMBL" id="KAH0780555.1"/>
    </source>
</evidence>
<gene>
    <name evidence="1" type="ORF">KY290_000153</name>
</gene>
<sequence length="69" mass="7624">MVEEALNCVWGSKVWPRIDIIDYNPDQDQAERIQKGKNQLVSSNGSPTGGLVRVSITAVWVVTKLVSEP</sequence>